<evidence type="ECO:0000313" key="1">
    <source>
        <dbReference type="EMBL" id="ACH62180.1"/>
    </source>
</evidence>
<reference evidence="1 2" key="1">
    <citation type="submission" date="2008-06" db="EMBL/GenBank/DDBJ databases">
        <authorList>
            <person name="Smith A.L."/>
            <person name="Paladin E.C."/>
            <person name="Jacobs-Sera D."/>
            <person name="Hendirx R.W."/>
            <person name="Hatfull G.F."/>
        </authorList>
    </citation>
    <scope>NUCLEOTIDE SEQUENCE [LARGE SCALE GENOMIC DNA]</scope>
</reference>
<sequence>MMDGALAWDIQKWNSEQDRPTLSTAQVEGLATYLSDKGWGAAKRDVSLGDVRGLVEKGRKLVDDLLGEPRRADAPGQSTHR</sequence>
<dbReference type="GeneID" id="6920917"/>
<keyword evidence="2" id="KW-1185">Reference proteome</keyword>
<dbReference type="RefSeq" id="YP_002225090.1">
    <property type="nucleotide sequence ID" value="NC_011273.1"/>
</dbReference>
<protein>
    <submittedName>
        <fullName evidence="1">Uncharacterized protein</fullName>
    </submittedName>
</protein>
<name>B5LJI3_9CAUD</name>
<evidence type="ECO:0000313" key="2">
    <source>
        <dbReference type="Proteomes" id="UP000001849"/>
    </source>
</evidence>
<gene>
    <name evidence="1" type="primary">213</name>
    <name evidence="1" type="ORF">MYRNA_213</name>
</gene>
<proteinExistence type="predicted"/>
<organism evidence="1 2">
    <name type="scientific">Mycobacterium phage Myrna</name>
    <dbReference type="NCBI Taxonomy" id="546805"/>
    <lineage>
        <taxon>Viruses</taxon>
        <taxon>Duplodnaviria</taxon>
        <taxon>Heunggongvirae</taxon>
        <taxon>Uroviricota</taxon>
        <taxon>Caudoviricetes</taxon>
        <taxon>Ceeclamvirinae</taxon>
        <taxon>Myrnavirus</taxon>
        <taxon>Myrnavirus myrna</taxon>
    </lineage>
</organism>
<accession>B5LJI3</accession>
<dbReference type="KEGG" id="vg:6920917"/>
<dbReference type="EMBL" id="EU826466">
    <property type="protein sequence ID" value="ACH62180.1"/>
    <property type="molecule type" value="Genomic_DNA"/>
</dbReference>
<dbReference type="Proteomes" id="UP000001849">
    <property type="component" value="Segment"/>
</dbReference>